<keyword evidence="1" id="KW-1133">Transmembrane helix</keyword>
<reference evidence="2 3" key="1">
    <citation type="submission" date="2009-04" db="EMBL/GenBank/DDBJ databases">
        <authorList>
            <person name="Weinstock G."/>
            <person name="Sodergren E."/>
            <person name="Clifton S."/>
            <person name="Fulton L."/>
            <person name="Fulton B."/>
            <person name="Courtney L."/>
            <person name="Fronick C."/>
            <person name="Harrison M."/>
            <person name="Strong C."/>
            <person name="Farmer C."/>
            <person name="Delahaunty K."/>
            <person name="Markovic C."/>
            <person name="Hall O."/>
            <person name="Minx P."/>
            <person name="Tomlinson C."/>
            <person name="Mitreva M."/>
            <person name="Nelson J."/>
            <person name="Hou S."/>
            <person name="Wollam A."/>
            <person name="Pepin K.H."/>
            <person name="Johnson M."/>
            <person name="Bhonagiri V."/>
            <person name="Nash W.E."/>
            <person name="Warren W."/>
            <person name="Chinwalla A."/>
            <person name="Mardis E.R."/>
            <person name="Wilson R.K."/>
        </authorList>
    </citation>
    <scope>NUCLEOTIDE SEQUENCE [LARGE SCALE GENOMIC DNA]</scope>
    <source>
        <strain evidence="2 3">DSM 13280</strain>
    </source>
</reference>
<comment type="caution">
    <text evidence="2">The sequence shown here is derived from an EMBL/GenBank/DDBJ whole genome shotgun (WGS) entry which is preliminary data.</text>
</comment>
<dbReference type="Proteomes" id="UP000003295">
    <property type="component" value="Unassembled WGS sequence"/>
</dbReference>
<gene>
    <name evidence="2" type="ORF">COLINT_02773</name>
</gene>
<dbReference type="AlphaFoldDB" id="C4F9N9"/>
<dbReference type="HOGENOM" id="CLU_2878114_0_0_11"/>
<organism evidence="2 3">
    <name type="scientific">Collinsella intestinalis DSM 13280</name>
    <dbReference type="NCBI Taxonomy" id="521003"/>
    <lineage>
        <taxon>Bacteria</taxon>
        <taxon>Bacillati</taxon>
        <taxon>Actinomycetota</taxon>
        <taxon>Coriobacteriia</taxon>
        <taxon>Coriobacteriales</taxon>
        <taxon>Coriobacteriaceae</taxon>
        <taxon>Collinsella</taxon>
    </lineage>
</organism>
<protein>
    <submittedName>
        <fullName evidence="2">Uncharacterized protein</fullName>
    </submittedName>
</protein>
<evidence type="ECO:0000313" key="2">
    <source>
        <dbReference type="EMBL" id="EEP44417.1"/>
    </source>
</evidence>
<keyword evidence="1" id="KW-0812">Transmembrane</keyword>
<sequence length="63" mass="6714">MLVGLRNVYLGMSQGVSCSHDAARVLGMVVGVMLALVMPWLRRLGFWCGPGRGLLGWVKGAVA</sequence>
<evidence type="ECO:0000256" key="1">
    <source>
        <dbReference type="SAM" id="Phobius"/>
    </source>
</evidence>
<dbReference type="STRING" id="521003.COLINT_02773"/>
<name>C4F9N9_9ACTN</name>
<feature type="transmembrane region" description="Helical" evidence="1">
    <location>
        <begin position="22"/>
        <end position="41"/>
    </location>
</feature>
<proteinExistence type="predicted"/>
<dbReference type="EMBL" id="ABXH02000015">
    <property type="protein sequence ID" value="EEP44417.1"/>
    <property type="molecule type" value="Genomic_DNA"/>
</dbReference>
<accession>C4F9N9</accession>
<evidence type="ECO:0000313" key="3">
    <source>
        <dbReference type="Proteomes" id="UP000003295"/>
    </source>
</evidence>
<keyword evidence="1" id="KW-0472">Membrane</keyword>